<keyword evidence="2" id="KW-1185">Reference proteome</keyword>
<dbReference type="Pfam" id="PF12686">
    <property type="entry name" value="DUF3800"/>
    <property type="match status" value="1"/>
</dbReference>
<evidence type="ECO:0000313" key="2">
    <source>
        <dbReference type="Proteomes" id="UP001501446"/>
    </source>
</evidence>
<gene>
    <name evidence="1" type="ORF">GCM10025781_25140</name>
</gene>
<name>A0ABP8XFU0_9MICC</name>
<proteinExistence type="predicted"/>
<reference evidence="2" key="1">
    <citation type="journal article" date="2019" name="Int. J. Syst. Evol. Microbiol.">
        <title>The Global Catalogue of Microorganisms (GCM) 10K type strain sequencing project: providing services to taxonomists for standard genome sequencing and annotation.</title>
        <authorList>
            <consortium name="The Broad Institute Genomics Platform"/>
            <consortium name="The Broad Institute Genome Sequencing Center for Infectious Disease"/>
            <person name="Wu L."/>
            <person name="Ma J."/>
        </authorList>
    </citation>
    <scope>NUCLEOTIDE SEQUENCE [LARGE SCALE GENOMIC DNA]</scope>
    <source>
        <strain evidence="2">JCM 18958</strain>
    </source>
</reference>
<accession>A0ABP8XFU0</accession>
<dbReference type="EMBL" id="BAABLN010000035">
    <property type="protein sequence ID" value="GAA4705051.1"/>
    <property type="molecule type" value="Genomic_DNA"/>
</dbReference>
<comment type="caution">
    <text evidence="1">The sequence shown here is derived from an EMBL/GenBank/DDBJ whole genome shotgun (WGS) entry which is preliminary data.</text>
</comment>
<sequence>MLLAYIDEIGETGAFVARDDRKFNTSPAFGYAGFIIPANEARHFGACFVDQKRALFRKEIEQAKHPGRWERKGADIFRKQTPELFPQHLRVFDALVNKARKLQGQLFYYADEKPIGTPKQTNVEPAKRETAAMQETLNRIARHAESHGTNVMVMIDQINEKTRAERLPTMYSHILGRAADHQEMRRIIEPPMHVDSQLSANIQFADWIAACVSRAIEYQLVEDSPYEWVTDRHKLKSPFGAFTHESKLHLWQRAADDLHHSEIFRRERVLHPIPQGQLFANSADPRIFHKMKAAAERANARS</sequence>
<dbReference type="RefSeq" id="WP_345311698.1">
    <property type="nucleotide sequence ID" value="NZ_BAABLN010000035.1"/>
</dbReference>
<dbReference type="Proteomes" id="UP001501446">
    <property type="component" value="Unassembled WGS sequence"/>
</dbReference>
<dbReference type="InterPro" id="IPR024524">
    <property type="entry name" value="DUF3800"/>
</dbReference>
<evidence type="ECO:0000313" key="1">
    <source>
        <dbReference type="EMBL" id="GAA4705051.1"/>
    </source>
</evidence>
<protein>
    <submittedName>
        <fullName evidence="1">DUF3800 domain-containing protein</fullName>
    </submittedName>
</protein>
<organism evidence="1 2">
    <name type="scientific">Kocuria gwangalliensis</name>
    <dbReference type="NCBI Taxonomy" id="501592"/>
    <lineage>
        <taxon>Bacteria</taxon>
        <taxon>Bacillati</taxon>
        <taxon>Actinomycetota</taxon>
        <taxon>Actinomycetes</taxon>
        <taxon>Micrococcales</taxon>
        <taxon>Micrococcaceae</taxon>
        <taxon>Kocuria</taxon>
    </lineage>
</organism>